<dbReference type="EMBL" id="CAJOBA010035165">
    <property type="protein sequence ID" value="CAF3999604.1"/>
    <property type="molecule type" value="Genomic_DNA"/>
</dbReference>
<name>A0A8S2NG76_9BILA</name>
<dbReference type="Proteomes" id="UP000677228">
    <property type="component" value="Unassembled WGS sequence"/>
</dbReference>
<dbReference type="AlphaFoldDB" id="A0A8S2NG76"/>
<dbReference type="Gene3D" id="3.30.420.10">
    <property type="entry name" value="Ribonuclease H-like superfamily/Ribonuclease H"/>
    <property type="match status" value="1"/>
</dbReference>
<sequence length="71" mass="7912">MDIALQRSLLKISMGLSIGGVAKNLRELFFTFGPPKLLHSDNGAEFVADVITALKLLFPDMCFIRGWPRHP</sequence>
<evidence type="ECO:0000313" key="3">
    <source>
        <dbReference type="Proteomes" id="UP000682733"/>
    </source>
</evidence>
<dbReference type="GO" id="GO:0003676">
    <property type="term" value="F:nucleic acid binding"/>
    <property type="evidence" value="ECO:0007669"/>
    <property type="project" value="InterPro"/>
</dbReference>
<reference evidence="2" key="1">
    <citation type="submission" date="2021-02" db="EMBL/GenBank/DDBJ databases">
        <authorList>
            <person name="Nowell W R."/>
        </authorList>
    </citation>
    <scope>NUCLEOTIDE SEQUENCE</scope>
</reference>
<evidence type="ECO:0000313" key="2">
    <source>
        <dbReference type="EMBL" id="CAF3999604.1"/>
    </source>
</evidence>
<organism evidence="2 3">
    <name type="scientific">Didymodactylos carnosus</name>
    <dbReference type="NCBI Taxonomy" id="1234261"/>
    <lineage>
        <taxon>Eukaryota</taxon>
        <taxon>Metazoa</taxon>
        <taxon>Spiralia</taxon>
        <taxon>Gnathifera</taxon>
        <taxon>Rotifera</taxon>
        <taxon>Eurotatoria</taxon>
        <taxon>Bdelloidea</taxon>
        <taxon>Philodinida</taxon>
        <taxon>Philodinidae</taxon>
        <taxon>Didymodactylos</taxon>
    </lineage>
</organism>
<dbReference type="SUPFAM" id="SSF53098">
    <property type="entry name" value="Ribonuclease H-like"/>
    <property type="match status" value="1"/>
</dbReference>
<accession>A0A8S2NG76</accession>
<dbReference type="EMBL" id="CAJNOK010013637">
    <property type="protein sequence ID" value="CAF1188542.1"/>
    <property type="molecule type" value="Genomic_DNA"/>
</dbReference>
<proteinExistence type="predicted"/>
<dbReference type="InterPro" id="IPR012337">
    <property type="entry name" value="RNaseH-like_sf"/>
</dbReference>
<protein>
    <recommendedName>
        <fullName evidence="4">Integrase catalytic domain-containing protein</fullName>
    </recommendedName>
</protein>
<dbReference type="Proteomes" id="UP000682733">
    <property type="component" value="Unassembled WGS sequence"/>
</dbReference>
<gene>
    <name evidence="1" type="ORF">OVA965_LOCUS23421</name>
    <name evidence="2" type="ORF">TMI583_LOCUS24140</name>
</gene>
<evidence type="ECO:0008006" key="4">
    <source>
        <dbReference type="Google" id="ProtNLM"/>
    </source>
</evidence>
<dbReference type="InterPro" id="IPR036397">
    <property type="entry name" value="RNaseH_sf"/>
</dbReference>
<evidence type="ECO:0000313" key="1">
    <source>
        <dbReference type="EMBL" id="CAF1188542.1"/>
    </source>
</evidence>
<comment type="caution">
    <text evidence="2">The sequence shown here is derived from an EMBL/GenBank/DDBJ whole genome shotgun (WGS) entry which is preliminary data.</text>
</comment>